<dbReference type="GeneID" id="5562678"/>
<dbReference type="Proteomes" id="UP000000262">
    <property type="component" value="Chromosome"/>
</dbReference>
<protein>
    <submittedName>
        <fullName evidence="1">Uncharacterized protein</fullName>
    </submittedName>
</protein>
<dbReference type="AlphaFoldDB" id="A8AAE8"/>
<dbReference type="STRING" id="453591.Igni_0718"/>
<keyword evidence="2" id="KW-1185">Reference proteome</keyword>
<accession>A8AAE8</accession>
<dbReference type="RefSeq" id="WP_011998752.1">
    <property type="nucleotide sequence ID" value="NC_009776.1"/>
</dbReference>
<sequence>MGRLSFSEYLEALYRLSPRLYERLQEVANFIGSVLKEKGVGHYELEGDVLLPVYTRCEVLGPPVRCEPTGFRSGYVENTIVDTYELF</sequence>
<name>A8AAE8_IGNH4</name>
<dbReference type="HOGENOM" id="CLU_2475955_0_0_2"/>
<evidence type="ECO:0000313" key="2">
    <source>
        <dbReference type="Proteomes" id="UP000000262"/>
    </source>
</evidence>
<organism evidence="1 2">
    <name type="scientific">Ignicoccus hospitalis (strain KIN4/I / DSM 18386 / JCM 14125)</name>
    <dbReference type="NCBI Taxonomy" id="453591"/>
    <lineage>
        <taxon>Archaea</taxon>
        <taxon>Thermoproteota</taxon>
        <taxon>Thermoprotei</taxon>
        <taxon>Desulfurococcales</taxon>
        <taxon>Desulfurococcaceae</taxon>
        <taxon>Ignicoccus</taxon>
    </lineage>
</organism>
<reference evidence="1 2" key="1">
    <citation type="journal article" date="2008" name="Genome Biol.">
        <title>A genomic analysis of the archaeal system Ignicoccus hospitalis-Nanoarchaeum equitans.</title>
        <authorList>
            <person name="Podar M."/>
            <person name="Anderson I."/>
            <person name="Makarova K.S."/>
            <person name="Elkins J.G."/>
            <person name="Ivanova N."/>
            <person name="Wall M.A."/>
            <person name="Lykidis A."/>
            <person name="Mavromatis K."/>
            <person name="Sun H."/>
            <person name="Hudson M.E."/>
            <person name="Chen W."/>
            <person name="Deciu C."/>
            <person name="Hutchison D."/>
            <person name="Eads J.R."/>
            <person name="Anderson A."/>
            <person name="Fernandes F."/>
            <person name="Szeto E."/>
            <person name="Lapidus A."/>
            <person name="Kyrpides N.C."/>
            <person name="Saier M.H.Jr."/>
            <person name="Richardson P.M."/>
            <person name="Rachel R."/>
            <person name="Huber H."/>
            <person name="Eisen J.A."/>
            <person name="Koonin E.V."/>
            <person name="Keller M."/>
            <person name="Stetter K.O."/>
        </authorList>
    </citation>
    <scope>NUCLEOTIDE SEQUENCE [LARGE SCALE GENOMIC DNA]</scope>
    <source>
        <strain evidence="2">KIN4/I / DSM 18386 / JCM 14125</strain>
    </source>
</reference>
<proteinExistence type="predicted"/>
<gene>
    <name evidence="1" type="ordered locus">Igni_0718</name>
</gene>
<dbReference type="KEGG" id="iho:Igni_0718"/>
<evidence type="ECO:0000313" key="1">
    <source>
        <dbReference type="EMBL" id="ABU81900.1"/>
    </source>
</evidence>
<dbReference type="EMBL" id="CP000816">
    <property type="protein sequence ID" value="ABU81900.1"/>
    <property type="molecule type" value="Genomic_DNA"/>
</dbReference>